<proteinExistence type="predicted"/>
<dbReference type="GO" id="GO:0043531">
    <property type="term" value="F:ADP binding"/>
    <property type="evidence" value="ECO:0007669"/>
    <property type="project" value="InterPro"/>
</dbReference>
<organism evidence="3 4">
    <name type="scientific">Trifolium pratense</name>
    <name type="common">Red clover</name>
    <dbReference type="NCBI Taxonomy" id="57577"/>
    <lineage>
        <taxon>Eukaryota</taxon>
        <taxon>Viridiplantae</taxon>
        <taxon>Streptophyta</taxon>
        <taxon>Embryophyta</taxon>
        <taxon>Tracheophyta</taxon>
        <taxon>Spermatophyta</taxon>
        <taxon>Magnoliopsida</taxon>
        <taxon>eudicotyledons</taxon>
        <taxon>Gunneridae</taxon>
        <taxon>Pentapetalae</taxon>
        <taxon>rosids</taxon>
        <taxon>fabids</taxon>
        <taxon>Fabales</taxon>
        <taxon>Fabaceae</taxon>
        <taxon>Papilionoideae</taxon>
        <taxon>50 kb inversion clade</taxon>
        <taxon>NPAAA clade</taxon>
        <taxon>Hologalegina</taxon>
        <taxon>IRL clade</taxon>
        <taxon>Trifolieae</taxon>
        <taxon>Trifolium</taxon>
    </lineage>
</organism>
<dbReference type="PANTHER" id="PTHR36766">
    <property type="entry name" value="PLANT BROAD-SPECTRUM MILDEW RESISTANCE PROTEIN RPW8"/>
    <property type="match status" value="1"/>
</dbReference>
<sequence length="159" mass="17811">MKSKICSVGLKNEEQDLVSKLTTRSGSNHSTLSIVGMKGVGKTTLAKLVYYNKDVVEHFPVRVWVTVTEGAVNKSKVLLMKKDRTKDQTLNLMEVCDHMTEKLCLVVLDNVSKMTDFYELHGKLSGSQWTNGSRIVLTTRFKDVAFHANNNSTSTPHHI</sequence>
<dbReference type="AlphaFoldDB" id="A0A2K3MAG1"/>
<accession>A0A2K3MAG1</accession>
<dbReference type="Pfam" id="PF00931">
    <property type="entry name" value="NB-ARC"/>
    <property type="match status" value="1"/>
</dbReference>
<gene>
    <name evidence="3" type="ORF">L195_g043848</name>
</gene>
<dbReference type="InterPro" id="IPR027417">
    <property type="entry name" value="P-loop_NTPase"/>
</dbReference>
<dbReference type="InterPro" id="IPR002182">
    <property type="entry name" value="NB-ARC"/>
</dbReference>
<reference evidence="3 4" key="1">
    <citation type="journal article" date="2014" name="Am. J. Bot.">
        <title>Genome assembly and annotation for red clover (Trifolium pratense; Fabaceae).</title>
        <authorList>
            <person name="Istvanek J."/>
            <person name="Jaros M."/>
            <person name="Krenek A."/>
            <person name="Repkova J."/>
        </authorList>
    </citation>
    <scope>NUCLEOTIDE SEQUENCE [LARGE SCALE GENOMIC DNA]</scope>
    <source>
        <strain evidence="4">cv. Tatra</strain>
        <tissue evidence="3">Young leaves</tissue>
    </source>
</reference>
<protein>
    <submittedName>
        <fullName evidence="3">Disease resistance protein</fullName>
    </submittedName>
</protein>
<reference evidence="3 4" key="2">
    <citation type="journal article" date="2017" name="Front. Plant Sci.">
        <title>Gene Classification and Mining of Molecular Markers Useful in Red Clover (Trifolium pratense) Breeding.</title>
        <authorList>
            <person name="Istvanek J."/>
            <person name="Dluhosova J."/>
            <person name="Dluhos P."/>
            <person name="Patkova L."/>
            <person name="Nedelnik J."/>
            <person name="Repkova J."/>
        </authorList>
    </citation>
    <scope>NUCLEOTIDE SEQUENCE [LARGE SCALE GENOMIC DNA]</scope>
    <source>
        <strain evidence="4">cv. Tatra</strain>
        <tissue evidence="3">Young leaves</tissue>
    </source>
</reference>
<dbReference type="PANTHER" id="PTHR36766:SF70">
    <property type="entry name" value="DISEASE RESISTANCE PROTEIN RGA4"/>
    <property type="match status" value="1"/>
</dbReference>
<name>A0A2K3MAG1_TRIPR</name>
<comment type="caution">
    <text evidence="3">The sequence shown here is derived from an EMBL/GenBank/DDBJ whole genome shotgun (WGS) entry which is preliminary data.</text>
</comment>
<feature type="domain" description="NB-ARC" evidence="2">
    <location>
        <begin position="16"/>
        <end position="151"/>
    </location>
</feature>
<dbReference type="SUPFAM" id="SSF52540">
    <property type="entry name" value="P-loop containing nucleoside triphosphate hydrolases"/>
    <property type="match status" value="1"/>
</dbReference>
<dbReference type="Gene3D" id="3.40.50.300">
    <property type="entry name" value="P-loop containing nucleotide triphosphate hydrolases"/>
    <property type="match status" value="1"/>
</dbReference>
<dbReference type="STRING" id="57577.A0A2K3MAG1"/>
<dbReference type="GO" id="GO:0006952">
    <property type="term" value="P:defense response"/>
    <property type="evidence" value="ECO:0007669"/>
    <property type="project" value="UniProtKB-KW"/>
</dbReference>
<dbReference type="PRINTS" id="PR00364">
    <property type="entry name" value="DISEASERSIST"/>
</dbReference>
<dbReference type="Proteomes" id="UP000236291">
    <property type="component" value="Unassembled WGS sequence"/>
</dbReference>
<evidence type="ECO:0000313" key="3">
    <source>
        <dbReference type="EMBL" id="PNX87753.1"/>
    </source>
</evidence>
<dbReference type="EMBL" id="ASHM01054686">
    <property type="protein sequence ID" value="PNX87753.1"/>
    <property type="molecule type" value="Genomic_DNA"/>
</dbReference>
<keyword evidence="1" id="KW-0611">Plant defense</keyword>
<evidence type="ECO:0000259" key="2">
    <source>
        <dbReference type="Pfam" id="PF00931"/>
    </source>
</evidence>
<evidence type="ECO:0000313" key="4">
    <source>
        <dbReference type="Proteomes" id="UP000236291"/>
    </source>
</evidence>
<evidence type="ECO:0000256" key="1">
    <source>
        <dbReference type="ARBA" id="ARBA00022821"/>
    </source>
</evidence>